<accession>A0ABQ8UM35</accession>
<comment type="caution">
    <text evidence="2">The sequence shown here is derived from an EMBL/GenBank/DDBJ whole genome shotgun (WGS) entry which is preliminary data.</text>
</comment>
<dbReference type="Pfam" id="PF07687">
    <property type="entry name" value="M20_dimer"/>
    <property type="match status" value="1"/>
</dbReference>
<dbReference type="InterPro" id="IPR002933">
    <property type="entry name" value="Peptidase_M20"/>
</dbReference>
<evidence type="ECO:0000313" key="3">
    <source>
        <dbReference type="Proteomes" id="UP001141327"/>
    </source>
</evidence>
<dbReference type="Proteomes" id="UP001141327">
    <property type="component" value="Unassembled WGS sequence"/>
</dbReference>
<keyword evidence="3" id="KW-1185">Reference proteome</keyword>
<organism evidence="2 3">
    <name type="scientific">Paratrimastix pyriformis</name>
    <dbReference type="NCBI Taxonomy" id="342808"/>
    <lineage>
        <taxon>Eukaryota</taxon>
        <taxon>Metamonada</taxon>
        <taxon>Preaxostyla</taxon>
        <taxon>Paratrimastigidae</taxon>
        <taxon>Paratrimastix</taxon>
    </lineage>
</organism>
<dbReference type="PANTHER" id="PTHR43501">
    <property type="entry name" value="CYTOSOL NON-SPECIFIC DIPEPTIDASE"/>
    <property type="match status" value="1"/>
</dbReference>
<evidence type="ECO:0000259" key="1">
    <source>
        <dbReference type="Pfam" id="PF07687"/>
    </source>
</evidence>
<dbReference type="InterPro" id="IPR001160">
    <property type="entry name" value="Peptidase_M20C"/>
</dbReference>
<dbReference type="PRINTS" id="PR00934">
    <property type="entry name" value="XHISDIPTASE"/>
</dbReference>
<dbReference type="SUPFAM" id="SSF53187">
    <property type="entry name" value="Zn-dependent exopeptidases"/>
    <property type="match status" value="2"/>
</dbReference>
<dbReference type="PANTHER" id="PTHR43501:SF1">
    <property type="entry name" value="CYTOSOL NON-SPECIFIC DIPEPTIDASE"/>
    <property type="match status" value="1"/>
</dbReference>
<evidence type="ECO:0000313" key="2">
    <source>
        <dbReference type="EMBL" id="KAJ4458555.1"/>
    </source>
</evidence>
<dbReference type="NCBIfam" id="TIGR01893">
    <property type="entry name" value="aa-his-dipept"/>
    <property type="match status" value="1"/>
</dbReference>
<dbReference type="Pfam" id="PF01546">
    <property type="entry name" value="Peptidase_M20"/>
    <property type="match status" value="1"/>
</dbReference>
<protein>
    <submittedName>
        <fullName evidence="2">Aminoacyl-histidine dipeptidase</fullName>
    </submittedName>
</protein>
<reference evidence="2" key="1">
    <citation type="journal article" date="2022" name="bioRxiv">
        <title>Genomics of Preaxostyla Flagellates Illuminates Evolutionary Transitions and the Path Towards Mitochondrial Loss.</title>
        <authorList>
            <person name="Novak L.V.F."/>
            <person name="Treitli S.C."/>
            <person name="Pyrih J."/>
            <person name="Halakuc P."/>
            <person name="Pipaliya S.V."/>
            <person name="Vacek V."/>
            <person name="Brzon O."/>
            <person name="Soukal P."/>
            <person name="Eme L."/>
            <person name="Dacks J.B."/>
            <person name="Karnkowska A."/>
            <person name="Elias M."/>
            <person name="Hampl V."/>
        </authorList>
    </citation>
    <scope>NUCLEOTIDE SEQUENCE</scope>
    <source>
        <strain evidence="2">RCP-MX</strain>
    </source>
</reference>
<feature type="domain" description="Peptidase M20 dimerisation" evidence="1">
    <location>
        <begin position="234"/>
        <end position="321"/>
    </location>
</feature>
<dbReference type="Gene3D" id="3.40.630.10">
    <property type="entry name" value="Zn peptidases"/>
    <property type="match status" value="3"/>
</dbReference>
<sequence>MQVLSQLPGPASFWKHFNFLLETPRESRKCTQISQLIAQKGRDWGYETIVDPHGNVLIRKPASAGFEGRPWVCIQRSLSRFFFISRFHSLLQTNVLFFDMRSHMDMVCEKEATSNHDFAKDPIVPRIVDDKLMATGTTLGADNGVGVALGLMVLEDRTLRHGPLEVLFTVDEEIGLVGAMQMPAGMLRSRRLINIDSEEDWRICIGCAGGFDATMTMPLATCPEGRMPFEVLVSLSGLQGGHSGCEIHKGQANAIQLLGRILLHTLDGTTLGYRPMGPATPAHPAAAFQLLGLCGGTKRNAIPVACTARLALPADPAAREAVLVALRASYEAVAAEFASLEPTMHLRVAHMGAAPDAAFALLVAPRKGAANMAPISPVAALPAPLSAEAALRYLRAMAVVPHGVLRMSPDVAGLVETSINWAKASLPAAGSPHETAAQFEFLARSSCNSQQGLVYDQLAALSNLLGARLSEPINWHNGWLPNPQSALLTTAKRIYAEVTHKEYEVYAIHAGLECGVIGEKYEGMDSISVGPTVKDVHTPKEALYYRSLPGFCTYLLRLLEELQ</sequence>
<gene>
    <name evidence="2" type="ORF">PAPYR_5756</name>
</gene>
<dbReference type="EMBL" id="JAPMOS010000028">
    <property type="protein sequence ID" value="KAJ4458555.1"/>
    <property type="molecule type" value="Genomic_DNA"/>
</dbReference>
<dbReference type="InterPro" id="IPR011650">
    <property type="entry name" value="Peptidase_M20_dimer"/>
</dbReference>
<name>A0ABQ8UM35_9EUKA</name>
<proteinExistence type="predicted"/>